<sequence>MKFIGALFVFAATAAAGITGISGDVSGWSVAGDISKRAGCPAHHCCARACGCNACTPDGNGNHCCAGQVESVCGPCPFN</sequence>
<evidence type="ECO:0000313" key="3">
    <source>
        <dbReference type="Proteomes" id="UP001338125"/>
    </source>
</evidence>
<organism evidence="2 3">
    <name type="scientific">Cladobotryum mycophilum</name>
    <dbReference type="NCBI Taxonomy" id="491253"/>
    <lineage>
        <taxon>Eukaryota</taxon>
        <taxon>Fungi</taxon>
        <taxon>Dikarya</taxon>
        <taxon>Ascomycota</taxon>
        <taxon>Pezizomycotina</taxon>
        <taxon>Sordariomycetes</taxon>
        <taxon>Hypocreomycetidae</taxon>
        <taxon>Hypocreales</taxon>
        <taxon>Hypocreaceae</taxon>
        <taxon>Cladobotryum</taxon>
    </lineage>
</organism>
<dbReference type="EMBL" id="JAVFKD010000010">
    <property type="protein sequence ID" value="KAK5994610.1"/>
    <property type="molecule type" value="Genomic_DNA"/>
</dbReference>
<comment type="caution">
    <text evidence="2">The sequence shown here is derived from an EMBL/GenBank/DDBJ whole genome shotgun (WGS) entry which is preliminary data.</text>
</comment>
<keyword evidence="1" id="KW-0732">Signal</keyword>
<gene>
    <name evidence="2" type="ORF">PT974_05089</name>
</gene>
<feature type="signal peptide" evidence="1">
    <location>
        <begin position="1"/>
        <end position="16"/>
    </location>
</feature>
<evidence type="ECO:0000256" key="1">
    <source>
        <dbReference type="SAM" id="SignalP"/>
    </source>
</evidence>
<protein>
    <submittedName>
        <fullName evidence="2">Uncharacterized protein</fullName>
    </submittedName>
</protein>
<reference evidence="2 3" key="1">
    <citation type="submission" date="2024-01" db="EMBL/GenBank/DDBJ databases">
        <title>Complete genome of Cladobotryum mycophilum ATHUM6906.</title>
        <authorList>
            <person name="Christinaki A.C."/>
            <person name="Myridakis A.I."/>
            <person name="Kouvelis V.N."/>
        </authorList>
    </citation>
    <scope>NUCLEOTIDE SEQUENCE [LARGE SCALE GENOMIC DNA]</scope>
    <source>
        <strain evidence="2 3">ATHUM6906</strain>
    </source>
</reference>
<dbReference type="Proteomes" id="UP001338125">
    <property type="component" value="Unassembled WGS sequence"/>
</dbReference>
<evidence type="ECO:0000313" key="2">
    <source>
        <dbReference type="EMBL" id="KAK5994610.1"/>
    </source>
</evidence>
<accession>A0ABR0SSA4</accession>
<feature type="chain" id="PRO_5047167366" evidence="1">
    <location>
        <begin position="17"/>
        <end position="79"/>
    </location>
</feature>
<proteinExistence type="predicted"/>
<name>A0ABR0SSA4_9HYPO</name>
<keyword evidence="3" id="KW-1185">Reference proteome</keyword>